<gene>
    <name evidence="1" type="ORF">SDC9_154648</name>
</gene>
<comment type="caution">
    <text evidence="1">The sequence shown here is derived from an EMBL/GenBank/DDBJ whole genome shotgun (WGS) entry which is preliminary data.</text>
</comment>
<protein>
    <submittedName>
        <fullName evidence="1">Uncharacterized protein</fullName>
    </submittedName>
</protein>
<proteinExistence type="predicted"/>
<sequence length="115" mass="12297">MIQVEGLDLFPGPVRLLEELDAGIDARLGIEAVDVQVGVQDLEAVVIDDFRQQLLQADAMQGVVLVVDVSSHGPGSAGMAFSWGNKLATVARRAASDQQLVLLNCKTKSPWCPRA</sequence>
<dbReference type="EMBL" id="VSSQ01053345">
    <property type="protein sequence ID" value="MPN07379.1"/>
    <property type="molecule type" value="Genomic_DNA"/>
</dbReference>
<dbReference type="AlphaFoldDB" id="A0A645F1S5"/>
<accession>A0A645F1S5</accession>
<reference evidence="1" key="1">
    <citation type="submission" date="2019-08" db="EMBL/GenBank/DDBJ databases">
        <authorList>
            <person name="Kucharzyk K."/>
            <person name="Murdoch R.W."/>
            <person name="Higgins S."/>
            <person name="Loffler F."/>
        </authorList>
    </citation>
    <scope>NUCLEOTIDE SEQUENCE</scope>
</reference>
<organism evidence="1">
    <name type="scientific">bioreactor metagenome</name>
    <dbReference type="NCBI Taxonomy" id="1076179"/>
    <lineage>
        <taxon>unclassified sequences</taxon>
        <taxon>metagenomes</taxon>
        <taxon>ecological metagenomes</taxon>
    </lineage>
</organism>
<evidence type="ECO:0000313" key="1">
    <source>
        <dbReference type="EMBL" id="MPN07379.1"/>
    </source>
</evidence>
<name>A0A645F1S5_9ZZZZ</name>